<organism evidence="3 4">
    <name type="scientific">Aerococcus urinaeequi</name>
    <dbReference type="NCBI Taxonomy" id="51665"/>
    <lineage>
        <taxon>Bacteria</taxon>
        <taxon>Bacillati</taxon>
        <taxon>Bacillota</taxon>
        <taxon>Bacilli</taxon>
        <taxon>Lactobacillales</taxon>
        <taxon>Aerococcaceae</taxon>
        <taxon>Aerococcus</taxon>
    </lineage>
</organism>
<dbReference type="EC" id="1.1.1.47" evidence="3"/>
<reference evidence="3 4" key="1">
    <citation type="submission" date="2020-10" db="EMBL/GenBank/DDBJ databases">
        <title>Plasmid carrying two tetracycline resistance determinant.</title>
        <authorList>
            <person name="Yang Q."/>
        </authorList>
    </citation>
    <scope>NUCLEOTIDE SEQUENCE [LARGE SCALE GENOMIC DNA]</scope>
    <source>
        <strain evidence="3 4">T43</strain>
    </source>
</reference>
<evidence type="ECO:0000256" key="1">
    <source>
        <dbReference type="ARBA" id="ARBA00006484"/>
    </source>
</evidence>
<evidence type="ECO:0000256" key="2">
    <source>
        <dbReference type="ARBA" id="ARBA00023002"/>
    </source>
</evidence>
<dbReference type="PRINTS" id="PR00080">
    <property type="entry name" value="SDRFAMILY"/>
</dbReference>
<dbReference type="PANTHER" id="PTHR43180:SF66">
    <property type="entry name" value="SHORT-CHAIN DEHYDROGENASE_REDUCTASE FAMILY PROTEIN"/>
    <property type="match status" value="1"/>
</dbReference>
<dbReference type="PROSITE" id="PS00061">
    <property type="entry name" value="ADH_SHORT"/>
    <property type="match status" value="1"/>
</dbReference>
<evidence type="ECO:0000313" key="4">
    <source>
        <dbReference type="Proteomes" id="UP000595091"/>
    </source>
</evidence>
<dbReference type="NCBIfam" id="NF005559">
    <property type="entry name" value="PRK07231.1"/>
    <property type="match status" value="1"/>
</dbReference>
<dbReference type="GO" id="GO:0047936">
    <property type="term" value="F:glucose 1-dehydrogenase [NAD(P)+] activity"/>
    <property type="evidence" value="ECO:0007669"/>
    <property type="project" value="UniProtKB-EC"/>
</dbReference>
<name>A0A7M1KRL1_9LACT</name>
<dbReference type="FunFam" id="3.40.50.720:FF:000084">
    <property type="entry name" value="Short-chain dehydrogenase reductase"/>
    <property type="match status" value="1"/>
</dbReference>
<dbReference type="InterPro" id="IPR020904">
    <property type="entry name" value="Sc_DH/Rdtase_CS"/>
</dbReference>
<dbReference type="GO" id="GO:0008206">
    <property type="term" value="P:bile acid metabolic process"/>
    <property type="evidence" value="ECO:0007669"/>
    <property type="project" value="UniProtKB-ARBA"/>
</dbReference>
<dbReference type="InterPro" id="IPR002347">
    <property type="entry name" value="SDR_fam"/>
</dbReference>
<proteinExistence type="inferred from homology"/>
<keyword evidence="2 3" id="KW-0560">Oxidoreductase</keyword>
<dbReference type="SUPFAM" id="SSF51735">
    <property type="entry name" value="NAD(P)-binding Rossmann-fold domains"/>
    <property type="match status" value="1"/>
</dbReference>
<protein>
    <submittedName>
        <fullName evidence="3">Glucose 1-dehydrogenase</fullName>
        <ecNumber evidence="3">1.1.1.47</ecNumber>
    </submittedName>
</protein>
<sequence length="255" mass="26211">MTKLLDKVAVVTGAASGIGKGIAEVYAKEGAKVIVADYDMSGAETVAEGIIAGGGQASAVQVDVSDNDQVVATIQTAIDTYGGLDILVNNAGIMDKNEPVAEIDTEKFDQVIAVNVNGVMYGMRAAINYWLNEDKPGNIINITSIGGLIHGVAGTTYVASKHAVSAMTKSTAFMYTKQNIRVNGIAPGAIATNIASTMTDLSDFGNSRIGGVSALNPGIGHPEDIAHAAVFLASDDAKFINGDIITVDGGFTAPF</sequence>
<gene>
    <name evidence="3" type="ORF">IMX20_07750</name>
</gene>
<accession>A0A7M1KRL1</accession>
<dbReference type="EMBL" id="CP063065">
    <property type="protein sequence ID" value="QOQ78873.1"/>
    <property type="molecule type" value="Genomic_DNA"/>
</dbReference>
<dbReference type="AlphaFoldDB" id="A0A7M1KRL1"/>
<dbReference type="PRINTS" id="PR00081">
    <property type="entry name" value="GDHRDH"/>
</dbReference>
<evidence type="ECO:0000313" key="3">
    <source>
        <dbReference type="EMBL" id="QOQ78873.1"/>
    </source>
</evidence>
<dbReference type="CDD" id="cd05233">
    <property type="entry name" value="SDR_c"/>
    <property type="match status" value="1"/>
</dbReference>
<dbReference type="Proteomes" id="UP000595091">
    <property type="component" value="Chromosome"/>
</dbReference>
<comment type="similarity">
    <text evidence="1">Belongs to the short-chain dehydrogenases/reductases (SDR) family.</text>
</comment>
<dbReference type="Gene3D" id="3.40.50.720">
    <property type="entry name" value="NAD(P)-binding Rossmann-like Domain"/>
    <property type="match status" value="1"/>
</dbReference>
<dbReference type="PANTHER" id="PTHR43180">
    <property type="entry name" value="3-OXOACYL-(ACYL-CARRIER-PROTEIN) REDUCTASE (AFU_ORTHOLOGUE AFUA_6G11210)"/>
    <property type="match status" value="1"/>
</dbReference>
<dbReference type="InterPro" id="IPR036291">
    <property type="entry name" value="NAD(P)-bd_dom_sf"/>
</dbReference>
<dbReference type="Pfam" id="PF13561">
    <property type="entry name" value="adh_short_C2"/>
    <property type="match status" value="1"/>
</dbReference>
<dbReference type="RefSeq" id="WP_197558293.1">
    <property type="nucleotide sequence ID" value="NZ_CP063065.1"/>
</dbReference>